<dbReference type="PANTHER" id="PTHR47273:SF4">
    <property type="entry name" value="EXPRESSED PROTEIN"/>
    <property type="match status" value="1"/>
</dbReference>
<dbReference type="EMBL" id="CM007903">
    <property type="protein sequence ID" value="OTF99065.1"/>
    <property type="molecule type" value="Genomic_DNA"/>
</dbReference>
<feature type="chain" id="PRO_5041059992" evidence="2">
    <location>
        <begin position="31"/>
        <end position="488"/>
    </location>
</feature>
<dbReference type="InParanoid" id="A0A251SLB6"/>
<feature type="region of interest" description="Disordered" evidence="1">
    <location>
        <begin position="344"/>
        <end position="488"/>
    </location>
</feature>
<accession>A0A251SLB6</accession>
<feature type="signal peptide" evidence="2">
    <location>
        <begin position="1"/>
        <end position="30"/>
    </location>
</feature>
<reference evidence="4" key="2">
    <citation type="submission" date="2017-02" db="EMBL/GenBank/DDBJ databases">
        <title>Sunflower complete genome.</title>
        <authorList>
            <person name="Langlade N."/>
            <person name="Munos S."/>
        </authorList>
    </citation>
    <scope>NUCLEOTIDE SEQUENCE [LARGE SCALE GENOMIC DNA]</scope>
    <source>
        <tissue evidence="4">Leaves</tissue>
    </source>
</reference>
<dbReference type="STRING" id="4232.A0A251SLB6"/>
<dbReference type="Gramene" id="mRNA:HanXRQr2_Chr14g0652201">
    <property type="protein sequence ID" value="mRNA:HanXRQr2_Chr14g0652201"/>
    <property type="gene ID" value="HanXRQr2_Chr14g0652201"/>
</dbReference>
<organism evidence="4 5">
    <name type="scientific">Helianthus annuus</name>
    <name type="common">Common sunflower</name>
    <dbReference type="NCBI Taxonomy" id="4232"/>
    <lineage>
        <taxon>Eukaryota</taxon>
        <taxon>Viridiplantae</taxon>
        <taxon>Streptophyta</taxon>
        <taxon>Embryophyta</taxon>
        <taxon>Tracheophyta</taxon>
        <taxon>Spermatophyta</taxon>
        <taxon>Magnoliopsida</taxon>
        <taxon>eudicotyledons</taxon>
        <taxon>Gunneridae</taxon>
        <taxon>Pentapetalae</taxon>
        <taxon>asterids</taxon>
        <taxon>campanulids</taxon>
        <taxon>Asterales</taxon>
        <taxon>Asteraceae</taxon>
        <taxon>Asteroideae</taxon>
        <taxon>Heliantheae alliance</taxon>
        <taxon>Heliantheae</taxon>
        <taxon>Helianthus</taxon>
    </lineage>
</organism>
<evidence type="ECO:0000313" key="3">
    <source>
        <dbReference type="EMBL" id="KAF5769780.1"/>
    </source>
</evidence>
<dbReference type="OrthoDB" id="1935547at2759"/>
<protein>
    <submittedName>
        <fullName evidence="3">Protodermal factor 1</fullName>
    </submittedName>
</protein>
<reference evidence="3 5" key="1">
    <citation type="journal article" date="2017" name="Nature">
        <title>The sunflower genome provides insights into oil metabolism, flowering and Asterid evolution.</title>
        <authorList>
            <person name="Badouin H."/>
            <person name="Gouzy J."/>
            <person name="Grassa C.J."/>
            <person name="Murat F."/>
            <person name="Staton S.E."/>
            <person name="Cottret L."/>
            <person name="Lelandais-Briere C."/>
            <person name="Owens G.L."/>
            <person name="Carrere S."/>
            <person name="Mayjonade B."/>
            <person name="Legrand L."/>
            <person name="Gill N."/>
            <person name="Kane N.C."/>
            <person name="Bowers J.E."/>
            <person name="Hubner S."/>
            <person name="Bellec A."/>
            <person name="Berard A."/>
            <person name="Berges H."/>
            <person name="Blanchet N."/>
            <person name="Boniface M.C."/>
            <person name="Brunel D."/>
            <person name="Catrice O."/>
            <person name="Chaidir N."/>
            <person name="Claudel C."/>
            <person name="Donnadieu C."/>
            <person name="Faraut T."/>
            <person name="Fievet G."/>
            <person name="Helmstetter N."/>
            <person name="King M."/>
            <person name="Knapp S.J."/>
            <person name="Lai Z."/>
            <person name="Le Paslier M.C."/>
            <person name="Lippi Y."/>
            <person name="Lorenzon L."/>
            <person name="Mandel J.R."/>
            <person name="Marage G."/>
            <person name="Marchand G."/>
            <person name="Marquand E."/>
            <person name="Bret-Mestries E."/>
            <person name="Morien E."/>
            <person name="Nambeesan S."/>
            <person name="Nguyen T."/>
            <person name="Pegot-Espagnet P."/>
            <person name="Pouilly N."/>
            <person name="Raftis F."/>
            <person name="Sallet E."/>
            <person name="Schiex T."/>
            <person name="Thomas J."/>
            <person name="Vandecasteele C."/>
            <person name="Vares D."/>
            <person name="Vear F."/>
            <person name="Vautrin S."/>
            <person name="Crespi M."/>
            <person name="Mangin B."/>
            <person name="Burke J.M."/>
            <person name="Salse J."/>
            <person name="Munos S."/>
            <person name="Vincourt P."/>
            <person name="Rieseberg L.H."/>
            <person name="Langlade N.B."/>
        </authorList>
    </citation>
    <scope>NUCLEOTIDE SEQUENCE [LARGE SCALE GENOMIC DNA]</scope>
    <source>
        <strain evidence="5">cv. SF193</strain>
        <tissue evidence="3">Leaves</tissue>
    </source>
</reference>
<evidence type="ECO:0000256" key="1">
    <source>
        <dbReference type="SAM" id="MobiDB-lite"/>
    </source>
</evidence>
<sequence length="488" mass="53053">MLGLKMMSWVSLTIALILCLTLTLNGVAKAQEAKLIGTVYCDTCFHQYFSPSSHFISGALVAVECDGDVVHASGGKLRFREEVKTNVKGEFSVILPFSATKHVNEIKRCFVRLISSSEPDCAVPAISTATSSSIRLKVKTPKNHVFSTGFFTFQPLEQPKRCQWESHTNANDEIIASPPSPSPVVDGMLAPIPPLNDWNPVERKLHDLANENNLRSSNSLNQILPPLLVPSFPSQQPPRSIFVPVVPPPPDTMLNTAFQPPPNSMLNTGFQPPPDSVFNTGFQPPPDSMINTGFQPPPDSMFNTGFQPPSDSMFNTGFQPPSDSMLNTGFQPPPDSMINTGFRQPPPDSMLNTGFQPPPDSMLNTGFQPPPDSMFNTGFQRPPPDSVFNTGFQPPPPNSMFNPNPLQPPSDSKVDPSPPSLIPQLLTPPPSQPPPSLSPSLSSPPLDPQPDLIPPPPFNPPFPAFPFQPSAGLPRMPPRTKIPPLLYT</sequence>
<dbReference type="Proteomes" id="UP000215914">
    <property type="component" value="Chromosome 14"/>
</dbReference>
<keyword evidence="5" id="KW-1185">Reference proteome</keyword>
<name>A0A251SLB6_HELAN</name>
<keyword evidence="2" id="KW-0732">Signal</keyword>
<reference evidence="3" key="3">
    <citation type="submission" date="2020-06" db="EMBL/GenBank/DDBJ databases">
        <title>Helianthus annuus Genome sequencing and assembly Release 2.</title>
        <authorList>
            <person name="Gouzy J."/>
            <person name="Langlade N."/>
            <person name="Munos S."/>
        </authorList>
    </citation>
    <scope>NUCLEOTIDE SEQUENCE</scope>
    <source>
        <tissue evidence="3">Leaves</tissue>
    </source>
</reference>
<dbReference type="OMA" id="SMLNTGF"/>
<evidence type="ECO:0000256" key="2">
    <source>
        <dbReference type="SAM" id="SignalP"/>
    </source>
</evidence>
<dbReference type="Pfam" id="PF01190">
    <property type="entry name" value="Pollen_Ole_e_1"/>
    <property type="match status" value="1"/>
</dbReference>
<gene>
    <name evidence="4" type="ORF">HannXRQ_Chr14g0452501</name>
    <name evidence="3" type="ORF">HanXRQr2_Chr14g0652201</name>
</gene>
<dbReference type="AlphaFoldDB" id="A0A251SLB6"/>
<feature type="compositionally biased region" description="Pro residues" evidence="1">
    <location>
        <begin position="416"/>
        <end position="437"/>
    </location>
</feature>
<proteinExistence type="predicted"/>
<evidence type="ECO:0000313" key="4">
    <source>
        <dbReference type="EMBL" id="OTF99065.1"/>
    </source>
</evidence>
<feature type="compositionally biased region" description="Pro residues" evidence="1">
    <location>
        <begin position="445"/>
        <end position="466"/>
    </location>
</feature>
<dbReference type="EMBL" id="MNCJ02000329">
    <property type="protein sequence ID" value="KAF5769780.1"/>
    <property type="molecule type" value="Genomic_DNA"/>
</dbReference>
<dbReference type="PANTHER" id="PTHR47273">
    <property type="entry name" value="EXPRESSED PROTEIN"/>
    <property type="match status" value="1"/>
</dbReference>
<evidence type="ECO:0000313" key="5">
    <source>
        <dbReference type="Proteomes" id="UP000215914"/>
    </source>
</evidence>